<keyword evidence="3" id="KW-1185">Reference proteome</keyword>
<keyword evidence="1" id="KW-0812">Transmembrane</keyword>
<dbReference type="OrthoDB" id="4350641at2"/>
<evidence type="ECO:0000256" key="1">
    <source>
        <dbReference type="SAM" id="Phobius"/>
    </source>
</evidence>
<organism evidence="2 3">
    <name type="scientific">Streptomyces venezuelae</name>
    <dbReference type="NCBI Taxonomy" id="54571"/>
    <lineage>
        <taxon>Bacteria</taxon>
        <taxon>Bacillati</taxon>
        <taxon>Actinomycetota</taxon>
        <taxon>Actinomycetes</taxon>
        <taxon>Kitasatosporales</taxon>
        <taxon>Streptomycetaceae</taxon>
        <taxon>Streptomyces</taxon>
    </lineage>
</organism>
<keyword evidence="1" id="KW-1133">Transmembrane helix</keyword>
<feature type="transmembrane region" description="Helical" evidence="1">
    <location>
        <begin position="43"/>
        <end position="62"/>
    </location>
</feature>
<dbReference type="RefSeq" id="WP_150169794.1">
    <property type="nucleotide sequence ID" value="NZ_CP029193.1"/>
</dbReference>
<evidence type="ECO:0008006" key="4">
    <source>
        <dbReference type="Google" id="ProtNLM"/>
    </source>
</evidence>
<evidence type="ECO:0000313" key="3">
    <source>
        <dbReference type="Proteomes" id="UP000323046"/>
    </source>
</evidence>
<reference evidence="2 3" key="1">
    <citation type="submission" date="2018-05" db="EMBL/GenBank/DDBJ databases">
        <title>Streptomyces venezuelae.</title>
        <authorList>
            <person name="Kim W."/>
            <person name="Lee N."/>
            <person name="Cho B.-K."/>
        </authorList>
    </citation>
    <scope>NUCLEOTIDE SEQUENCE [LARGE SCALE GENOMIC DNA]</scope>
    <source>
        <strain evidence="2 3">ATCC 14583</strain>
    </source>
</reference>
<feature type="transmembrane region" description="Helical" evidence="1">
    <location>
        <begin position="17"/>
        <end position="37"/>
    </location>
</feature>
<dbReference type="EMBL" id="CP029193">
    <property type="protein sequence ID" value="QES28178.1"/>
    <property type="molecule type" value="Genomic_DNA"/>
</dbReference>
<proteinExistence type="predicted"/>
<keyword evidence="1" id="KW-0472">Membrane</keyword>
<dbReference type="Proteomes" id="UP000323046">
    <property type="component" value="Chromosome"/>
</dbReference>
<protein>
    <recommendedName>
        <fullName evidence="4">Integral membrane protein</fullName>
    </recommendedName>
</protein>
<feature type="transmembrane region" description="Helical" evidence="1">
    <location>
        <begin position="192"/>
        <end position="213"/>
    </location>
</feature>
<feature type="transmembrane region" description="Helical" evidence="1">
    <location>
        <begin position="69"/>
        <end position="87"/>
    </location>
</feature>
<gene>
    <name evidence="2" type="ORF">DEJ47_18670</name>
</gene>
<accession>A0A5P2BEM2</accession>
<dbReference type="AlphaFoldDB" id="A0A5P2BEM2"/>
<evidence type="ECO:0000313" key="2">
    <source>
        <dbReference type="EMBL" id="QES28178.1"/>
    </source>
</evidence>
<sequence>MTAPHQRQPRDGADFRLLRAATFAAVCVALSAGGHVLASCASVPLWTLGVGFLAVFAVALPLAGRARSLPGIAALLAAGQLGLHALFGLGQHGTAATSAAGGDASLVERAARLVCGAGAATITPAQAHRILTTAGLGPGGTGRSGAAGAVADGSAGHQHGSSAVAAADSALDSMTGGTPGSGGMGSMGGMGLVPSLPMLLAHVLAALAAGWLLRRGDLALLRLVRLADGAHGVAEGALVRSLRSALTLVRALRAGLPGAPETTGPRAPRTALLVPAKPRTVALEDAVIRRGPPAGARDVELAA</sequence>
<name>A0A5P2BEM2_STRVZ</name>